<sequence>MSCFIKLTQRAKRTLSIEADFQNQGYLPKLQLAKSRALTCNNKNYIAKNSKSISSKINSITPRVISRPVINDFHFRKLQNCRKATPLKELKMIEKSTNKKTVQKKPSLDFSLSGFQMMDIEREDCFLQSYVRKQ</sequence>
<evidence type="ECO:0000313" key="2">
    <source>
        <dbReference type="Proteomes" id="UP000000600"/>
    </source>
</evidence>
<keyword evidence="2" id="KW-1185">Reference proteome</keyword>
<dbReference type="GeneID" id="5011377"/>
<dbReference type="KEGG" id="ptm:GSPATT00029231001"/>
<proteinExistence type="predicted"/>
<gene>
    <name evidence="1" type="ORF">GSPATT00029231001</name>
</gene>
<dbReference type="HOGENOM" id="CLU_1900250_0_0_1"/>
<dbReference type="AlphaFoldDB" id="A0BI28"/>
<protein>
    <submittedName>
        <fullName evidence="1">Uncharacterized protein</fullName>
    </submittedName>
</protein>
<dbReference type="RefSeq" id="XP_001425593.1">
    <property type="nucleotide sequence ID" value="XM_001425556.1"/>
</dbReference>
<dbReference type="EMBL" id="CT867996">
    <property type="protein sequence ID" value="CAK58195.1"/>
    <property type="molecule type" value="Genomic_DNA"/>
</dbReference>
<reference evidence="1 2" key="1">
    <citation type="journal article" date="2006" name="Nature">
        <title>Global trends of whole-genome duplications revealed by the ciliate Paramecium tetraurelia.</title>
        <authorList>
            <consortium name="Genoscope"/>
            <person name="Aury J.-M."/>
            <person name="Jaillon O."/>
            <person name="Duret L."/>
            <person name="Noel B."/>
            <person name="Jubin C."/>
            <person name="Porcel B.M."/>
            <person name="Segurens B."/>
            <person name="Daubin V."/>
            <person name="Anthouard V."/>
            <person name="Aiach N."/>
            <person name="Arnaiz O."/>
            <person name="Billaut A."/>
            <person name="Beisson J."/>
            <person name="Blanc I."/>
            <person name="Bouhouche K."/>
            <person name="Camara F."/>
            <person name="Duharcourt S."/>
            <person name="Guigo R."/>
            <person name="Gogendeau D."/>
            <person name="Katinka M."/>
            <person name="Keller A.-M."/>
            <person name="Kissmehl R."/>
            <person name="Klotz C."/>
            <person name="Koll F."/>
            <person name="Le Moue A."/>
            <person name="Lepere C."/>
            <person name="Malinsky S."/>
            <person name="Nowacki M."/>
            <person name="Nowak J.K."/>
            <person name="Plattner H."/>
            <person name="Poulain J."/>
            <person name="Ruiz F."/>
            <person name="Serrano V."/>
            <person name="Zagulski M."/>
            <person name="Dessen P."/>
            <person name="Betermier M."/>
            <person name="Weissenbach J."/>
            <person name="Scarpelli C."/>
            <person name="Schachter V."/>
            <person name="Sperling L."/>
            <person name="Meyer E."/>
            <person name="Cohen J."/>
            <person name="Wincker P."/>
        </authorList>
    </citation>
    <scope>NUCLEOTIDE SEQUENCE [LARGE SCALE GENOMIC DNA]</scope>
    <source>
        <strain evidence="1 2">Stock d4-2</strain>
    </source>
</reference>
<dbReference type="OMA" id="REDCFLQ"/>
<dbReference type="InParanoid" id="A0BI28"/>
<accession>A0BI28</accession>
<evidence type="ECO:0000313" key="1">
    <source>
        <dbReference type="EMBL" id="CAK58195.1"/>
    </source>
</evidence>
<organism evidence="1 2">
    <name type="scientific">Paramecium tetraurelia</name>
    <dbReference type="NCBI Taxonomy" id="5888"/>
    <lineage>
        <taxon>Eukaryota</taxon>
        <taxon>Sar</taxon>
        <taxon>Alveolata</taxon>
        <taxon>Ciliophora</taxon>
        <taxon>Intramacronucleata</taxon>
        <taxon>Oligohymenophorea</taxon>
        <taxon>Peniculida</taxon>
        <taxon>Parameciidae</taxon>
        <taxon>Paramecium</taxon>
    </lineage>
</organism>
<dbReference type="Proteomes" id="UP000000600">
    <property type="component" value="Unassembled WGS sequence"/>
</dbReference>
<dbReference type="OrthoDB" id="10363621at2759"/>
<name>A0BI28_PARTE</name>